<proteinExistence type="predicted"/>
<dbReference type="RefSeq" id="WP_098007474.1">
    <property type="nucleotide sequence ID" value="NZ_NVMX01000342.1"/>
</dbReference>
<accession>A0A9X6SRI8</accession>
<dbReference type="AlphaFoldDB" id="A0A9X6SRI8"/>
<evidence type="ECO:0000313" key="2">
    <source>
        <dbReference type="Proteomes" id="UP000219922"/>
    </source>
</evidence>
<dbReference type="EMBL" id="NVMX01000342">
    <property type="protein sequence ID" value="PDZ93883.1"/>
    <property type="molecule type" value="Genomic_DNA"/>
</dbReference>
<reference evidence="1 2" key="1">
    <citation type="submission" date="2017-09" db="EMBL/GenBank/DDBJ databases">
        <title>Large-scale bioinformatics analysis of Bacillus genomes uncovers conserved roles of natural products in bacterial physiology.</title>
        <authorList>
            <consortium name="Agbiome Team Llc"/>
            <person name="Bleich R.M."/>
            <person name="Grubbs K.J."/>
            <person name="Santa Maria K.C."/>
            <person name="Allen S.E."/>
            <person name="Farag S."/>
            <person name="Shank E.A."/>
            <person name="Bowers A."/>
        </authorList>
    </citation>
    <scope>NUCLEOTIDE SEQUENCE [LARGE SCALE GENOMIC DNA]</scope>
    <source>
        <strain evidence="1 2">AFS092789</strain>
    </source>
</reference>
<dbReference type="Proteomes" id="UP000219922">
    <property type="component" value="Unassembled WGS sequence"/>
</dbReference>
<comment type="caution">
    <text evidence="1">The sequence shown here is derived from an EMBL/GenBank/DDBJ whole genome shotgun (WGS) entry which is preliminary data.</text>
</comment>
<name>A0A9X6SRI8_BACCE</name>
<organism evidence="1 2">
    <name type="scientific">Bacillus cereus</name>
    <dbReference type="NCBI Taxonomy" id="1396"/>
    <lineage>
        <taxon>Bacteria</taxon>
        <taxon>Bacillati</taxon>
        <taxon>Bacillota</taxon>
        <taxon>Bacilli</taxon>
        <taxon>Bacillales</taxon>
        <taxon>Bacillaceae</taxon>
        <taxon>Bacillus</taxon>
        <taxon>Bacillus cereus group</taxon>
    </lineage>
</organism>
<protein>
    <submittedName>
        <fullName evidence="1">Uncharacterized protein</fullName>
    </submittedName>
</protein>
<sequence>MKKDVFHMLDYIHYELFQEELMDWAKINNINFKYTGTIRENIQRNDCKLGFIILEIISHDTEKSILLTTENELSIEDKRKTKLFYVPTVEVWLSVEKINNHQYSYDFEEYIAITLSELIPYLERHLKLNIEK</sequence>
<evidence type="ECO:0000313" key="1">
    <source>
        <dbReference type="EMBL" id="PDZ93883.1"/>
    </source>
</evidence>
<gene>
    <name evidence="1" type="ORF">CON36_36825</name>
</gene>